<evidence type="ECO:0000256" key="1">
    <source>
        <dbReference type="SAM" id="Phobius"/>
    </source>
</evidence>
<comment type="caution">
    <text evidence="2">The sequence shown here is derived from an EMBL/GenBank/DDBJ whole genome shotgun (WGS) entry which is preliminary data.</text>
</comment>
<proteinExistence type="predicted"/>
<dbReference type="AlphaFoldDB" id="A0A7Y7PPG1"/>
<feature type="transmembrane region" description="Helical" evidence="1">
    <location>
        <begin position="284"/>
        <end position="301"/>
    </location>
</feature>
<protein>
    <recommendedName>
        <fullName evidence="4">Glycosyltransferase RgtA/B/C/D-like domain-containing protein</fullName>
    </recommendedName>
</protein>
<gene>
    <name evidence="2" type="ORF">HW554_10210</name>
</gene>
<name>A0A7Y7PPG1_9BACT</name>
<organism evidence="2 3">
    <name type="scientific">Hymenobacter lapidiphilus</name>
    <dbReference type="NCBI Taxonomy" id="2608003"/>
    <lineage>
        <taxon>Bacteria</taxon>
        <taxon>Pseudomonadati</taxon>
        <taxon>Bacteroidota</taxon>
        <taxon>Cytophagia</taxon>
        <taxon>Cytophagales</taxon>
        <taxon>Hymenobacteraceae</taxon>
        <taxon>Hymenobacter</taxon>
    </lineage>
</organism>
<keyword evidence="1" id="KW-0472">Membrane</keyword>
<keyword evidence="3" id="KW-1185">Reference proteome</keyword>
<sequence length="471" mass="52239">MLTFFKSTLLTRLLLLLLLALALRLPLLWWGLPLMPIELRAMLVGERLGEGVRLYRDLYDSTAPLAAALAGLLELLSSRTLWLYRLLALALLTFQAIRFNFVLNRADVLPERGYLAALVYLLVGSATTDLDIFSPLLLGHTFLIAGFSALLPTSREGYDNRRLFRAGFLIGAAALCYLPLALFLLLGLFAVIIFAANSFRSFLLLVCGFLFPYAVVASFFLYTGSLPGFIQFHLQPTVSGLVAGTDGLPLPVQLRLLALPGVVLALGLVRSLLGPPGLVFQVKFRQLMLVWVLVAAAMALAGRGVAPGTAALLLPPVAYFSLYLWQKTARAWVPEVGLLVLVGAVLLVRYRAVFFLDDALQLPLEARYAVQPDPRTNFLQGQRLLVLGPSLRPYVHNRLASPYLDWRLAQVDFGHLDEYAAVFRLARSLGPNPPQYLIDQRNLLPELRYKLPHLFGRYQPTNTKGVYRLGK</sequence>
<reference evidence="2 3" key="1">
    <citation type="submission" date="2020-05" db="EMBL/GenBank/DDBJ databases">
        <title>Hymenobacter terrestris sp. nov. and Hymenobacter lapidiphilus sp. nov., isolated from regoliths in Antarctica.</title>
        <authorList>
            <person name="Sedlacek I."/>
            <person name="Pantucek R."/>
            <person name="Zeman M."/>
            <person name="Holochova P."/>
            <person name="Kralova S."/>
            <person name="Stankova E."/>
            <person name="Sedo O."/>
            <person name="Micenkova L."/>
            <person name="Svec P."/>
            <person name="Gupta V."/>
            <person name="Sood U."/>
            <person name="Korpole U.S."/>
            <person name="Lal R."/>
        </authorList>
    </citation>
    <scope>NUCLEOTIDE SEQUENCE [LARGE SCALE GENOMIC DNA]</scope>
    <source>
        <strain evidence="2 3">P5342</strain>
    </source>
</reference>
<evidence type="ECO:0000313" key="3">
    <source>
        <dbReference type="Proteomes" id="UP000565521"/>
    </source>
</evidence>
<feature type="transmembrane region" description="Helical" evidence="1">
    <location>
        <begin position="166"/>
        <end position="196"/>
    </location>
</feature>
<feature type="transmembrane region" description="Helical" evidence="1">
    <location>
        <begin position="113"/>
        <end position="130"/>
    </location>
</feature>
<dbReference type="EMBL" id="JABKAU010000015">
    <property type="protein sequence ID" value="NVO31583.1"/>
    <property type="molecule type" value="Genomic_DNA"/>
</dbReference>
<evidence type="ECO:0008006" key="4">
    <source>
        <dbReference type="Google" id="ProtNLM"/>
    </source>
</evidence>
<feature type="transmembrane region" description="Helical" evidence="1">
    <location>
        <begin position="254"/>
        <end position="272"/>
    </location>
</feature>
<dbReference type="Proteomes" id="UP000565521">
    <property type="component" value="Unassembled WGS sequence"/>
</dbReference>
<evidence type="ECO:0000313" key="2">
    <source>
        <dbReference type="EMBL" id="NVO31583.1"/>
    </source>
</evidence>
<keyword evidence="1" id="KW-1133">Transmembrane helix</keyword>
<feature type="transmembrane region" description="Helical" evidence="1">
    <location>
        <begin position="331"/>
        <end position="348"/>
    </location>
</feature>
<feature type="transmembrane region" description="Helical" evidence="1">
    <location>
        <begin position="202"/>
        <end position="222"/>
    </location>
</feature>
<accession>A0A7Y7PPG1</accession>
<feature type="transmembrane region" description="Helical" evidence="1">
    <location>
        <begin position="82"/>
        <end position="101"/>
    </location>
</feature>
<dbReference type="RefSeq" id="WP_176908483.1">
    <property type="nucleotide sequence ID" value="NZ_JABKAU010000015.1"/>
</dbReference>
<keyword evidence="1" id="KW-0812">Transmembrane</keyword>